<dbReference type="PANTHER" id="PTHR43085">
    <property type="entry name" value="HEXOKINASE FAMILY MEMBER"/>
    <property type="match status" value="1"/>
</dbReference>
<evidence type="ECO:0000259" key="10">
    <source>
        <dbReference type="Pfam" id="PF00294"/>
    </source>
</evidence>
<evidence type="ECO:0000313" key="11">
    <source>
        <dbReference type="EMBL" id="KAF9614138.1"/>
    </source>
</evidence>
<dbReference type="GO" id="GO:0009658">
    <property type="term" value="P:chloroplast organization"/>
    <property type="evidence" value="ECO:0007669"/>
    <property type="project" value="TreeGrafter"/>
</dbReference>
<gene>
    <name evidence="11" type="ORF">IFM89_015457</name>
</gene>
<dbReference type="InterPro" id="IPR011611">
    <property type="entry name" value="PfkB_dom"/>
</dbReference>
<sequence length="544" mass="61409">MAASSLPLLSSSSSWQLSWITYPTSTFLCFQNFKLHYYMLELRPRAKKYTIQSLASNDGVPSSKKGPRKSRKKLTIDTTLEDNTTPLATSKKTRTSRKKVAPSPTTSVDSKKKVARRKKTEKAVDDSTDRGSDSEYRNVEWPAVMETNEDERDQDLDFTQGEEEDISFTYSWPPLVCCFGSAQHAFVPSGRPAHRLIDYEIHERMKDALWSPEKFVRAPGSSSGSVSIALASLGGRVAFMGKLGDDDYGQTMLYYLNVNNVQTRSTTVDSNKLTAVSHMRIVRSGGLRMTCVKPCAEDSFLKSEINIDVLKEAKMFYFNSSSLLERDMRSTTLQAIKISKKLGGVIFFDLNLPMPLWQSADETKTCIREAWNLADIIELTKQELEFLCGIEPSDKFVTKDNDKSKFIHYQHEVIMPLWHENLKVLFVTNGTSKIHYYTEKHNGSVRGMEDAPITPFTCDMSASGDGIVAALMRMLAVQPHLITDKMYLERTINYAIDCGVIDQWMLGRTRGFPPNEDAEEQLVSDPNGIRSITEKQHRTLDPVS</sequence>
<dbReference type="Gene3D" id="3.40.1190.20">
    <property type="match status" value="1"/>
</dbReference>
<keyword evidence="4" id="KW-0934">Plastid</keyword>
<dbReference type="PANTHER" id="PTHR43085:SF2">
    <property type="entry name" value="FRUCTOKINASE-LIKE 2, CHLOROPLASTIC"/>
    <property type="match status" value="1"/>
</dbReference>
<comment type="similarity">
    <text evidence="2">Belongs to the carbohydrate kinase PfkB family.</text>
</comment>
<dbReference type="EMBL" id="JADFTS010000003">
    <property type="protein sequence ID" value="KAF9614138.1"/>
    <property type="molecule type" value="Genomic_DNA"/>
</dbReference>
<dbReference type="GO" id="GO:0009662">
    <property type="term" value="P:etioplast organization"/>
    <property type="evidence" value="ECO:0007669"/>
    <property type="project" value="TreeGrafter"/>
</dbReference>
<dbReference type="CDD" id="cd01167">
    <property type="entry name" value="bac_FRK"/>
    <property type="match status" value="1"/>
</dbReference>
<protein>
    <recommendedName>
        <fullName evidence="10">Carbohydrate kinase PfkB domain-containing protein</fullName>
    </recommendedName>
</protein>
<feature type="domain" description="Carbohydrate kinase PfkB" evidence="10">
    <location>
        <begin position="213"/>
        <end position="477"/>
    </location>
</feature>
<dbReference type="AlphaFoldDB" id="A0A835LZK7"/>
<feature type="region of interest" description="Disordered" evidence="9">
    <location>
        <begin position="56"/>
        <end position="152"/>
    </location>
</feature>
<feature type="compositionally biased region" description="Basic and acidic residues" evidence="9">
    <location>
        <begin position="121"/>
        <end position="138"/>
    </location>
</feature>
<evidence type="ECO:0000256" key="6">
    <source>
        <dbReference type="ARBA" id="ARBA00022777"/>
    </source>
</evidence>
<evidence type="ECO:0000256" key="3">
    <source>
        <dbReference type="ARBA" id="ARBA00022528"/>
    </source>
</evidence>
<dbReference type="GO" id="GO:0042793">
    <property type="term" value="P:plastid transcription"/>
    <property type="evidence" value="ECO:0007669"/>
    <property type="project" value="TreeGrafter"/>
</dbReference>
<keyword evidence="7" id="KW-0809">Transit peptide</keyword>
<evidence type="ECO:0000256" key="2">
    <source>
        <dbReference type="ARBA" id="ARBA00010688"/>
    </source>
</evidence>
<proteinExistence type="inferred from homology"/>
<evidence type="ECO:0000256" key="5">
    <source>
        <dbReference type="ARBA" id="ARBA00022679"/>
    </source>
</evidence>
<keyword evidence="6" id="KW-0418">Kinase</keyword>
<comment type="function">
    <text evidence="8">Required for proper chloroplast development, most likely through regulating plastid-encoded polymerase (PEP) dependent chloroplast transcription. Acts as a component of the transcriptionally active plastid chromosome that is required for plastid gene expression.</text>
</comment>
<evidence type="ECO:0000256" key="1">
    <source>
        <dbReference type="ARBA" id="ARBA00004229"/>
    </source>
</evidence>
<dbReference type="OrthoDB" id="415590at2759"/>
<feature type="compositionally biased region" description="Polar residues" evidence="9">
    <location>
        <begin position="76"/>
        <end position="88"/>
    </location>
</feature>
<dbReference type="FunFam" id="3.40.1190.20:FF:000021">
    <property type="entry name" value="Fructokinase-like 2, chloroplastic"/>
    <property type="match status" value="1"/>
</dbReference>
<dbReference type="GO" id="GO:0016301">
    <property type="term" value="F:kinase activity"/>
    <property type="evidence" value="ECO:0007669"/>
    <property type="project" value="UniProtKB-KW"/>
</dbReference>
<dbReference type="Proteomes" id="UP000631114">
    <property type="component" value="Unassembled WGS sequence"/>
</dbReference>
<evidence type="ECO:0000256" key="9">
    <source>
        <dbReference type="SAM" id="MobiDB-lite"/>
    </source>
</evidence>
<keyword evidence="5" id="KW-0808">Transferase</keyword>
<organism evidence="11 12">
    <name type="scientific">Coptis chinensis</name>
    <dbReference type="NCBI Taxonomy" id="261450"/>
    <lineage>
        <taxon>Eukaryota</taxon>
        <taxon>Viridiplantae</taxon>
        <taxon>Streptophyta</taxon>
        <taxon>Embryophyta</taxon>
        <taxon>Tracheophyta</taxon>
        <taxon>Spermatophyta</taxon>
        <taxon>Magnoliopsida</taxon>
        <taxon>Ranunculales</taxon>
        <taxon>Ranunculaceae</taxon>
        <taxon>Coptidoideae</taxon>
        <taxon>Coptis</taxon>
    </lineage>
</organism>
<accession>A0A835LZK7</accession>
<evidence type="ECO:0000313" key="12">
    <source>
        <dbReference type="Proteomes" id="UP000631114"/>
    </source>
</evidence>
<keyword evidence="12" id="KW-1185">Reference proteome</keyword>
<dbReference type="SUPFAM" id="SSF53613">
    <property type="entry name" value="Ribokinase-like"/>
    <property type="match status" value="1"/>
</dbReference>
<evidence type="ECO:0000256" key="8">
    <source>
        <dbReference type="ARBA" id="ARBA00058434"/>
    </source>
</evidence>
<evidence type="ECO:0000256" key="7">
    <source>
        <dbReference type="ARBA" id="ARBA00022946"/>
    </source>
</evidence>
<feature type="compositionally biased region" description="Basic residues" evidence="9">
    <location>
        <begin position="91"/>
        <end position="100"/>
    </location>
</feature>
<comment type="subcellular location">
    <subcellularLocation>
        <location evidence="1">Plastid</location>
        <location evidence="1">Chloroplast</location>
    </subcellularLocation>
</comment>
<name>A0A835LZK7_9MAGN</name>
<reference evidence="11 12" key="1">
    <citation type="submission" date="2020-10" db="EMBL/GenBank/DDBJ databases">
        <title>The Coptis chinensis genome and diversification of protoberbering-type alkaloids.</title>
        <authorList>
            <person name="Wang B."/>
            <person name="Shu S."/>
            <person name="Song C."/>
            <person name="Liu Y."/>
        </authorList>
    </citation>
    <scope>NUCLEOTIDE SEQUENCE [LARGE SCALE GENOMIC DNA]</scope>
    <source>
        <strain evidence="11">HL-2020</strain>
        <tissue evidence="11">Leaf</tissue>
    </source>
</reference>
<dbReference type="Pfam" id="PF00294">
    <property type="entry name" value="PfkB"/>
    <property type="match status" value="1"/>
</dbReference>
<evidence type="ECO:0000256" key="4">
    <source>
        <dbReference type="ARBA" id="ARBA00022640"/>
    </source>
</evidence>
<dbReference type="InterPro" id="IPR050306">
    <property type="entry name" value="PfkB_Carbo_kinase"/>
</dbReference>
<comment type="caution">
    <text evidence="11">The sequence shown here is derived from an EMBL/GenBank/DDBJ whole genome shotgun (WGS) entry which is preliminary data.</text>
</comment>
<dbReference type="GO" id="GO:0042644">
    <property type="term" value="C:chloroplast nucleoid"/>
    <property type="evidence" value="ECO:0007669"/>
    <property type="project" value="UniProtKB-ARBA"/>
</dbReference>
<feature type="region of interest" description="Disordered" evidence="9">
    <location>
        <begin position="515"/>
        <end position="544"/>
    </location>
</feature>
<feature type="compositionally biased region" description="Basic and acidic residues" evidence="9">
    <location>
        <begin position="532"/>
        <end position="544"/>
    </location>
</feature>
<dbReference type="InterPro" id="IPR029056">
    <property type="entry name" value="Ribokinase-like"/>
</dbReference>
<keyword evidence="3" id="KW-0150">Chloroplast</keyword>